<feature type="domain" description="HTH cro/C1-type" evidence="1">
    <location>
        <begin position="40"/>
        <end position="94"/>
    </location>
</feature>
<dbReference type="PROSITE" id="PS50943">
    <property type="entry name" value="HTH_CROC1"/>
    <property type="match status" value="1"/>
</dbReference>
<dbReference type="InterPro" id="IPR010982">
    <property type="entry name" value="Lambda_DNA-bd_dom_sf"/>
</dbReference>
<dbReference type="PANTHER" id="PTHR35010">
    <property type="entry name" value="BLL4672 PROTEIN-RELATED"/>
    <property type="match status" value="1"/>
</dbReference>
<accession>A0ABU3BWN7</accession>
<keyword evidence="3" id="KW-1185">Reference proteome</keyword>
<gene>
    <name evidence="2" type="ORF">RM532_01945</name>
</gene>
<dbReference type="Gene3D" id="1.10.260.40">
    <property type="entry name" value="lambda repressor-like DNA-binding domains"/>
    <property type="match status" value="1"/>
</dbReference>
<dbReference type="Proteomes" id="UP001251857">
    <property type="component" value="Unassembled WGS sequence"/>
</dbReference>
<dbReference type="CDD" id="cd00093">
    <property type="entry name" value="HTH_XRE"/>
    <property type="match status" value="1"/>
</dbReference>
<dbReference type="SMART" id="SM00530">
    <property type="entry name" value="HTH_XRE"/>
    <property type="match status" value="1"/>
</dbReference>
<dbReference type="InterPro" id="IPR041413">
    <property type="entry name" value="MLTR_LBD"/>
</dbReference>
<proteinExistence type="predicted"/>
<dbReference type="EMBL" id="JAVRIB010000002">
    <property type="protein sequence ID" value="MDT0633714.1"/>
    <property type="molecule type" value="Genomic_DNA"/>
</dbReference>
<name>A0ABU3BWN7_9GAMM</name>
<organism evidence="2 3">
    <name type="scientific">Spectribacter hydrogenoxidans</name>
    <dbReference type="NCBI Taxonomy" id="3075608"/>
    <lineage>
        <taxon>Bacteria</taxon>
        <taxon>Pseudomonadati</taxon>
        <taxon>Pseudomonadota</taxon>
        <taxon>Gammaproteobacteria</taxon>
        <taxon>Salinisphaerales</taxon>
        <taxon>Salinisphaeraceae</taxon>
        <taxon>Spectribacter</taxon>
    </lineage>
</organism>
<protein>
    <submittedName>
        <fullName evidence="2">Helix-turn-helix transcriptional regulator</fullName>
    </submittedName>
</protein>
<evidence type="ECO:0000259" key="1">
    <source>
        <dbReference type="PROSITE" id="PS50943"/>
    </source>
</evidence>
<dbReference type="RefSeq" id="WP_311651433.1">
    <property type="nucleotide sequence ID" value="NZ_JAVRIB010000002.1"/>
</dbReference>
<evidence type="ECO:0000313" key="2">
    <source>
        <dbReference type="EMBL" id="MDT0633714.1"/>
    </source>
</evidence>
<dbReference type="InterPro" id="IPR001387">
    <property type="entry name" value="Cro/C1-type_HTH"/>
</dbReference>
<comment type="caution">
    <text evidence="2">The sequence shown here is derived from an EMBL/GenBank/DDBJ whole genome shotgun (WGS) entry which is preliminary data.</text>
</comment>
<reference evidence="2 3" key="1">
    <citation type="submission" date="2023-09" db="EMBL/GenBank/DDBJ databases">
        <authorList>
            <person name="Rey-Velasco X."/>
        </authorList>
    </citation>
    <scope>NUCLEOTIDE SEQUENCE [LARGE SCALE GENOMIC DNA]</scope>
    <source>
        <strain evidence="2 3">W335</strain>
    </source>
</reference>
<sequence>MASAIFAETTNLPGRRAIMSSTNPNLRHDTGCDSGFGPALRRWRGERRLSQLELALAAGVSQRHVSFVESGRSRPSRDMVLQLAEAMDLPLRQRNQLMVAAGFAPTYAQRDLGDPDMAAVNQALDLILTHHEPNPALVLDRTWNMLRSNHAMTRMLGLLGDPDVRWTRVCGNGPRNLLKLTFHPEGARPFIRNWEEVAHLLLWRSRREADATANAELHAVIDEILEYDGIPTEWQALDHPDGLPAPILPVEYGIGEVRLSLFSMLSSFGTPLDVTAEEVRVETFFPADAASRHLLETLAG</sequence>
<evidence type="ECO:0000313" key="3">
    <source>
        <dbReference type="Proteomes" id="UP001251857"/>
    </source>
</evidence>
<dbReference type="Gene3D" id="3.30.450.180">
    <property type="match status" value="1"/>
</dbReference>
<dbReference type="SUPFAM" id="SSF47413">
    <property type="entry name" value="lambda repressor-like DNA-binding domains"/>
    <property type="match status" value="1"/>
</dbReference>
<dbReference type="Pfam" id="PF17765">
    <property type="entry name" value="MLTR_LBD"/>
    <property type="match status" value="1"/>
</dbReference>
<dbReference type="Pfam" id="PF01381">
    <property type="entry name" value="HTH_3"/>
    <property type="match status" value="1"/>
</dbReference>
<dbReference type="PANTHER" id="PTHR35010:SF4">
    <property type="entry name" value="BLL5781 PROTEIN"/>
    <property type="match status" value="1"/>
</dbReference>